<comment type="caution">
    <text evidence="1">The sequence shown here is derived from an EMBL/GenBank/DDBJ whole genome shotgun (WGS) entry which is preliminary data.</text>
</comment>
<proteinExistence type="predicted"/>
<dbReference type="Proteomes" id="UP000808914">
    <property type="component" value="Unassembled WGS sequence"/>
</dbReference>
<accession>A0ABS2Q2J4</accession>
<evidence type="ECO:0000313" key="1">
    <source>
        <dbReference type="EMBL" id="MBM7646512.1"/>
    </source>
</evidence>
<evidence type="ECO:0000313" key="2">
    <source>
        <dbReference type="Proteomes" id="UP000808914"/>
    </source>
</evidence>
<organism evidence="1 2">
    <name type="scientific">Scopulibacillus daqui</name>
    <dbReference type="NCBI Taxonomy" id="1469162"/>
    <lineage>
        <taxon>Bacteria</taxon>
        <taxon>Bacillati</taxon>
        <taxon>Bacillota</taxon>
        <taxon>Bacilli</taxon>
        <taxon>Bacillales</taxon>
        <taxon>Sporolactobacillaceae</taxon>
        <taxon>Scopulibacillus</taxon>
    </lineage>
</organism>
<sequence length="81" mass="8675">MTITIKYQTAEINTSADNSGIANGENQAFGWQSPVKQNNVHAASGMYVAAPDNINIILDKDYTDLAIYNGGINAGSIRQTI</sequence>
<reference evidence="1 2" key="1">
    <citation type="submission" date="2021-01" db="EMBL/GenBank/DDBJ databases">
        <title>Genomic Encyclopedia of Type Strains, Phase IV (KMG-IV): sequencing the most valuable type-strain genomes for metagenomic binning, comparative biology and taxonomic classification.</title>
        <authorList>
            <person name="Goeker M."/>
        </authorList>
    </citation>
    <scope>NUCLEOTIDE SEQUENCE [LARGE SCALE GENOMIC DNA]</scope>
    <source>
        <strain evidence="1 2">DSM 28236</strain>
    </source>
</reference>
<dbReference type="EMBL" id="JAFBER010000022">
    <property type="protein sequence ID" value="MBM7646512.1"/>
    <property type="molecule type" value="Genomic_DNA"/>
</dbReference>
<name>A0ABS2Q2J4_9BACL</name>
<evidence type="ECO:0008006" key="3">
    <source>
        <dbReference type="Google" id="ProtNLM"/>
    </source>
</evidence>
<keyword evidence="2" id="KW-1185">Reference proteome</keyword>
<dbReference type="RefSeq" id="WP_205004393.1">
    <property type="nucleotide sequence ID" value="NZ_JAFBER010000022.1"/>
</dbReference>
<gene>
    <name evidence="1" type="ORF">JOD45_002742</name>
</gene>
<protein>
    <recommendedName>
        <fullName evidence="3">Spore germination protein GerPA/GerPF</fullName>
    </recommendedName>
</protein>